<protein>
    <submittedName>
        <fullName evidence="1">Uncharacterized protein</fullName>
    </submittedName>
</protein>
<evidence type="ECO:0000313" key="2">
    <source>
        <dbReference type="Proteomes" id="UP000887013"/>
    </source>
</evidence>
<accession>A0A8X6UES2</accession>
<dbReference type="Proteomes" id="UP000887013">
    <property type="component" value="Unassembled WGS sequence"/>
</dbReference>
<gene>
    <name evidence="1" type="ORF">NPIL_23861</name>
</gene>
<comment type="caution">
    <text evidence="1">The sequence shown here is derived from an EMBL/GenBank/DDBJ whole genome shotgun (WGS) entry which is preliminary data.</text>
</comment>
<evidence type="ECO:0000313" key="1">
    <source>
        <dbReference type="EMBL" id="GFU06932.1"/>
    </source>
</evidence>
<keyword evidence="2" id="KW-1185">Reference proteome</keyword>
<proteinExistence type="predicted"/>
<sequence length="108" mass="12133">MRADPSQIQAVQVSVLIIKGHPGLEVRQFVKARPELVRRTSRFLRGETTNDYTSRPSLSVDHAPSKFRAESCLSSNFVESLRKVPGRKIRSSRQGQGLCNWAWVSSGH</sequence>
<reference evidence="1" key="1">
    <citation type="submission" date="2020-08" db="EMBL/GenBank/DDBJ databases">
        <title>Multicomponent nature underlies the extraordinary mechanical properties of spider dragline silk.</title>
        <authorList>
            <person name="Kono N."/>
            <person name="Nakamura H."/>
            <person name="Mori M."/>
            <person name="Yoshida Y."/>
            <person name="Ohtoshi R."/>
            <person name="Malay A.D."/>
            <person name="Moran D.A.P."/>
            <person name="Tomita M."/>
            <person name="Numata K."/>
            <person name="Arakawa K."/>
        </authorList>
    </citation>
    <scope>NUCLEOTIDE SEQUENCE</scope>
</reference>
<organism evidence="1 2">
    <name type="scientific">Nephila pilipes</name>
    <name type="common">Giant wood spider</name>
    <name type="synonym">Nephila maculata</name>
    <dbReference type="NCBI Taxonomy" id="299642"/>
    <lineage>
        <taxon>Eukaryota</taxon>
        <taxon>Metazoa</taxon>
        <taxon>Ecdysozoa</taxon>
        <taxon>Arthropoda</taxon>
        <taxon>Chelicerata</taxon>
        <taxon>Arachnida</taxon>
        <taxon>Araneae</taxon>
        <taxon>Araneomorphae</taxon>
        <taxon>Entelegynae</taxon>
        <taxon>Araneoidea</taxon>
        <taxon>Nephilidae</taxon>
        <taxon>Nephila</taxon>
    </lineage>
</organism>
<name>A0A8X6UES2_NEPPI</name>
<dbReference type="EMBL" id="BMAW01077544">
    <property type="protein sequence ID" value="GFU06932.1"/>
    <property type="molecule type" value="Genomic_DNA"/>
</dbReference>
<dbReference type="AlphaFoldDB" id="A0A8X6UES2"/>